<dbReference type="UniPathway" id="UPA00545">
    <property type="reaction ID" value="UER00823"/>
</dbReference>
<dbReference type="GO" id="GO:0042545">
    <property type="term" value="P:cell wall modification"/>
    <property type="evidence" value="ECO:0007669"/>
    <property type="project" value="InterPro"/>
</dbReference>
<keyword evidence="8" id="KW-0325">Glycoprotein</keyword>
<dbReference type="GO" id="GO:0045490">
    <property type="term" value="P:pectin catabolic process"/>
    <property type="evidence" value="ECO:0007669"/>
    <property type="project" value="UniProtKB-UniPathway"/>
</dbReference>
<dbReference type="SUPFAM" id="SSF51126">
    <property type="entry name" value="Pectin lyase-like"/>
    <property type="match status" value="1"/>
</dbReference>
<reference evidence="14" key="2">
    <citation type="submission" date="2025-08" db="UniProtKB">
        <authorList>
            <consortium name="RefSeq"/>
        </authorList>
    </citation>
    <scope>IDENTIFICATION</scope>
    <source>
        <tissue evidence="14">Etiolated seedlings</tissue>
    </source>
</reference>
<dbReference type="PANTHER" id="PTHR31321">
    <property type="entry name" value="ACYL-COA THIOESTER HYDROLASE YBHC-RELATED"/>
    <property type="match status" value="1"/>
</dbReference>
<dbReference type="GeneID" id="101500688"/>
<keyword evidence="11" id="KW-0732">Signal</keyword>
<dbReference type="Gene3D" id="2.160.20.10">
    <property type="entry name" value="Single-stranded right-handed beta-helix, Pectin lyase-like"/>
    <property type="match status" value="1"/>
</dbReference>
<dbReference type="OrthoDB" id="2019149at2759"/>
<keyword evidence="7" id="KW-0063">Aspartyl esterase</keyword>
<evidence type="ECO:0000256" key="1">
    <source>
        <dbReference type="ARBA" id="ARBA00004191"/>
    </source>
</evidence>
<organism evidence="13 14">
    <name type="scientific">Cicer arietinum</name>
    <name type="common">Chickpea</name>
    <name type="synonym">Garbanzo</name>
    <dbReference type="NCBI Taxonomy" id="3827"/>
    <lineage>
        <taxon>Eukaryota</taxon>
        <taxon>Viridiplantae</taxon>
        <taxon>Streptophyta</taxon>
        <taxon>Embryophyta</taxon>
        <taxon>Tracheophyta</taxon>
        <taxon>Spermatophyta</taxon>
        <taxon>Magnoliopsida</taxon>
        <taxon>eudicotyledons</taxon>
        <taxon>Gunneridae</taxon>
        <taxon>Pentapetalae</taxon>
        <taxon>rosids</taxon>
        <taxon>fabids</taxon>
        <taxon>Fabales</taxon>
        <taxon>Fabaceae</taxon>
        <taxon>Papilionoideae</taxon>
        <taxon>50 kb inversion clade</taxon>
        <taxon>NPAAA clade</taxon>
        <taxon>Hologalegina</taxon>
        <taxon>IRL clade</taxon>
        <taxon>Cicereae</taxon>
        <taxon>Cicer</taxon>
    </lineage>
</organism>
<evidence type="ECO:0000259" key="12">
    <source>
        <dbReference type="Pfam" id="PF01095"/>
    </source>
</evidence>
<dbReference type="InterPro" id="IPR011050">
    <property type="entry name" value="Pectin_lyase_fold/virulence"/>
</dbReference>
<dbReference type="RefSeq" id="XP_012573338.1">
    <property type="nucleotide sequence ID" value="XM_012717884.2"/>
</dbReference>
<gene>
    <name evidence="14" type="primary">LOC101500688</name>
</gene>
<evidence type="ECO:0000256" key="6">
    <source>
        <dbReference type="ARBA" id="ARBA00022801"/>
    </source>
</evidence>
<comment type="pathway">
    <text evidence="2">Glycan metabolism; pectin degradation; 2-dehydro-3-deoxy-D-gluconate from pectin: step 1/5.</text>
</comment>
<protein>
    <recommendedName>
        <fullName evidence="4">pectinesterase</fullName>
        <ecNumber evidence="4">3.1.1.11</ecNumber>
    </recommendedName>
</protein>
<dbReference type="Proteomes" id="UP000087171">
    <property type="component" value="Chromosome Ca7"/>
</dbReference>
<evidence type="ECO:0000256" key="2">
    <source>
        <dbReference type="ARBA" id="ARBA00005184"/>
    </source>
</evidence>
<proteinExistence type="inferred from homology"/>
<feature type="chain" id="PRO_5011109046" description="pectinesterase" evidence="11">
    <location>
        <begin position="27"/>
        <end position="336"/>
    </location>
</feature>
<feature type="domain" description="Pectinesterase catalytic" evidence="12">
    <location>
        <begin position="42"/>
        <end position="324"/>
    </location>
</feature>
<reference evidence="13" key="1">
    <citation type="journal article" date="2013" name="Nat. Biotechnol.">
        <title>Draft genome sequence of chickpea (Cicer arietinum) provides a resource for trait improvement.</title>
        <authorList>
            <person name="Varshney R.K."/>
            <person name="Song C."/>
            <person name="Saxena R.K."/>
            <person name="Azam S."/>
            <person name="Yu S."/>
            <person name="Sharpe A.G."/>
            <person name="Cannon S."/>
            <person name="Baek J."/>
            <person name="Rosen B.D."/>
            <person name="Tar'an B."/>
            <person name="Millan T."/>
            <person name="Zhang X."/>
            <person name="Ramsay L.D."/>
            <person name="Iwata A."/>
            <person name="Wang Y."/>
            <person name="Nelson W."/>
            <person name="Farmer A.D."/>
            <person name="Gaur P.M."/>
            <person name="Soderlund C."/>
            <person name="Penmetsa R.V."/>
            <person name="Xu C."/>
            <person name="Bharti A.K."/>
            <person name="He W."/>
            <person name="Winter P."/>
            <person name="Zhao S."/>
            <person name="Hane J.K."/>
            <person name="Carrasquilla-Garcia N."/>
            <person name="Condie J.A."/>
            <person name="Upadhyaya H.D."/>
            <person name="Luo M.C."/>
            <person name="Thudi M."/>
            <person name="Gowda C.L."/>
            <person name="Singh N.P."/>
            <person name="Lichtenzveig J."/>
            <person name="Gali K.K."/>
            <person name="Rubio J."/>
            <person name="Nadarajan N."/>
            <person name="Dolezel J."/>
            <person name="Bansal K.C."/>
            <person name="Xu X."/>
            <person name="Edwards D."/>
            <person name="Zhang G."/>
            <person name="Kahl G."/>
            <person name="Gil J."/>
            <person name="Singh K.B."/>
            <person name="Datta S.K."/>
            <person name="Jackson S.A."/>
            <person name="Wang J."/>
            <person name="Cook D.R."/>
        </authorList>
    </citation>
    <scope>NUCLEOTIDE SEQUENCE [LARGE SCALE GENOMIC DNA]</scope>
    <source>
        <strain evidence="13">cv. CDC Frontier</strain>
    </source>
</reference>
<keyword evidence="5" id="KW-0134">Cell wall</keyword>
<evidence type="ECO:0000313" key="13">
    <source>
        <dbReference type="Proteomes" id="UP000087171"/>
    </source>
</evidence>
<keyword evidence="13" id="KW-1185">Reference proteome</keyword>
<comment type="function">
    <text evidence="10">Acts in the modification of cell walls via demethylesterification of cell wall pectin.</text>
</comment>
<evidence type="ECO:0000313" key="14">
    <source>
        <dbReference type="RefSeq" id="XP_012573338.1"/>
    </source>
</evidence>
<evidence type="ECO:0000256" key="10">
    <source>
        <dbReference type="ARBA" id="ARBA00057335"/>
    </source>
</evidence>
<dbReference type="PANTHER" id="PTHR31321:SF120">
    <property type="entry name" value="PECTINESTERASE 52-RELATED"/>
    <property type="match status" value="1"/>
</dbReference>
<dbReference type="InterPro" id="IPR000070">
    <property type="entry name" value="Pectinesterase_cat"/>
</dbReference>
<evidence type="ECO:0000256" key="3">
    <source>
        <dbReference type="ARBA" id="ARBA00008891"/>
    </source>
</evidence>
<dbReference type="EC" id="3.1.1.11" evidence="4"/>
<dbReference type="GO" id="GO:0030599">
    <property type="term" value="F:pectinesterase activity"/>
    <property type="evidence" value="ECO:0007669"/>
    <property type="project" value="UniProtKB-EC"/>
</dbReference>
<evidence type="ECO:0000256" key="8">
    <source>
        <dbReference type="ARBA" id="ARBA00023180"/>
    </source>
</evidence>
<keyword evidence="6" id="KW-0378">Hydrolase</keyword>
<comment type="similarity">
    <text evidence="3">Belongs to the pectinesterase family.</text>
</comment>
<dbReference type="KEGG" id="cam:101500688"/>
<evidence type="ECO:0000256" key="4">
    <source>
        <dbReference type="ARBA" id="ARBA00013229"/>
    </source>
</evidence>
<evidence type="ECO:0000256" key="11">
    <source>
        <dbReference type="SAM" id="SignalP"/>
    </source>
</evidence>
<evidence type="ECO:0000256" key="5">
    <source>
        <dbReference type="ARBA" id="ARBA00022512"/>
    </source>
</evidence>
<sequence>MGLLPSLPMFFSLIMFISFCFHLSRAIDCGGNQVQNTIIVDQQVGKGNFVTIQSAINSIKINNNQWIKIHINPGIYRVYITIGRPCVILEGSGSNVTTVRWGYHQKVPRWLATFSSSSPNVIVSGITFENTYNLEGGSHHIKQALAAGFYADKAAIYNCRFLGYQDTLFAALGRHYFKNCYIQGEGDFIFGSGQSYFENCLMNATSILENQGPGFVTAQRRDSPNDPNGFVFKGGSIVGNGQINLGRPWGPYSRVIFWGTYFSSVVTPEGWDAWNYPGQVNQLTYAEVNCTGPGANTDSRVYWMKKYLSDSDLNQYSLSSFINQDGWLSNLPPISF</sequence>
<evidence type="ECO:0000256" key="7">
    <source>
        <dbReference type="ARBA" id="ARBA00023085"/>
    </source>
</evidence>
<name>A0A1S3ED50_CICAR</name>
<feature type="signal peptide" evidence="11">
    <location>
        <begin position="1"/>
        <end position="26"/>
    </location>
</feature>
<keyword evidence="5" id="KW-0964">Secreted</keyword>
<evidence type="ECO:0000256" key="9">
    <source>
        <dbReference type="ARBA" id="ARBA00047928"/>
    </source>
</evidence>
<dbReference type="FunFam" id="2.160.20.10:FF:000013">
    <property type="entry name" value="Pectinesterase"/>
    <property type="match status" value="1"/>
</dbReference>
<dbReference type="AlphaFoldDB" id="A0A1S3ED50"/>
<dbReference type="InterPro" id="IPR012334">
    <property type="entry name" value="Pectin_lyas_fold"/>
</dbReference>
<comment type="catalytic activity">
    <reaction evidence="9">
        <text>[(1-&gt;4)-alpha-D-galacturonosyl methyl ester](n) + n H2O = [(1-&gt;4)-alpha-D-galacturonosyl](n) + n methanol + n H(+)</text>
        <dbReference type="Rhea" id="RHEA:22380"/>
        <dbReference type="Rhea" id="RHEA-COMP:14570"/>
        <dbReference type="Rhea" id="RHEA-COMP:14573"/>
        <dbReference type="ChEBI" id="CHEBI:15377"/>
        <dbReference type="ChEBI" id="CHEBI:15378"/>
        <dbReference type="ChEBI" id="CHEBI:17790"/>
        <dbReference type="ChEBI" id="CHEBI:140522"/>
        <dbReference type="ChEBI" id="CHEBI:140523"/>
        <dbReference type="EC" id="3.1.1.11"/>
    </reaction>
</comment>
<comment type="subcellular location">
    <subcellularLocation>
        <location evidence="1">Secreted</location>
        <location evidence="1">Cell wall</location>
    </subcellularLocation>
</comment>
<dbReference type="Pfam" id="PF01095">
    <property type="entry name" value="Pectinesterase"/>
    <property type="match status" value="1"/>
</dbReference>
<accession>A0A1S3ED50</accession>